<proteinExistence type="predicted"/>
<dbReference type="SUPFAM" id="SSF52540">
    <property type="entry name" value="P-loop containing nucleoside triphosphate hydrolases"/>
    <property type="match status" value="1"/>
</dbReference>
<keyword evidence="3" id="KW-1185">Reference proteome</keyword>
<organism evidence="2 3">
    <name type="scientific">Limimaricola hongkongensis DSM 17492</name>
    <dbReference type="NCBI Taxonomy" id="1122180"/>
    <lineage>
        <taxon>Bacteria</taxon>
        <taxon>Pseudomonadati</taxon>
        <taxon>Pseudomonadota</taxon>
        <taxon>Alphaproteobacteria</taxon>
        <taxon>Rhodobacterales</taxon>
        <taxon>Paracoccaceae</taxon>
        <taxon>Limimaricola</taxon>
    </lineage>
</organism>
<dbReference type="OrthoDB" id="547419at2"/>
<name>A0A017H9Y5_9RHOB</name>
<protein>
    <submittedName>
        <fullName evidence="2">Uncharacterized protein</fullName>
    </submittedName>
</protein>
<feature type="compositionally biased region" description="Basic residues" evidence="1">
    <location>
        <begin position="358"/>
        <end position="372"/>
    </location>
</feature>
<reference evidence="2 3" key="1">
    <citation type="submission" date="2013-03" db="EMBL/GenBank/DDBJ databases">
        <authorList>
            <person name="Fiebig A."/>
            <person name="Goeker M."/>
            <person name="Klenk H.-P.P."/>
        </authorList>
    </citation>
    <scope>NUCLEOTIDE SEQUENCE [LARGE SCALE GENOMIC DNA]</scope>
    <source>
        <strain evidence="2 3">DSM 17492</strain>
    </source>
</reference>
<accession>A0A017H9Y5</accession>
<dbReference type="AlphaFoldDB" id="A0A017H9Y5"/>
<evidence type="ECO:0000313" key="3">
    <source>
        <dbReference type="Proteomes" id="UP000025047"/>
    </source>
</evidence>
<dbReference type="HOGENOM" id="CLU_699957_0_0_5"/>
<dbReference type="EMBL" id="APGJ01000007">
    <property type="protein sequence ID" value="EYD70564.1"/>
    <property type="molecule type" value="Genomic_DNA"/>
</dbReference>
<sequence length="409" mass="45563">MVGEIVFHLGDSKTGSTSIQQTLVAQAWTGASKTLLYNARVNHIPLAHTINRPKDKPFAKKRWTALRSDLERSDADIAVVSAEGFEFSDPDEFAEMVRQYLGEWQGRIRFITYLRPHAERVVSTYAERSKQGLFLGRLEEMHERLLDSGLLMYAPRIARWKAQWGDAYTVRPMIRSELRGGDVVEDFLNFVFHGDPVKPQAVAGANESLTAADLAALRAIHATFPKQARMRDAQKTLGWNLAQLISALPRPKNTEKPQLHRSLAETLVKAYRDDAAEVDRLYFEGSPLSKSLEAAPGKARETVQPIDAASYFGPDALRLIEGLGQLLVRMIAAAPDTMSTAMRPKQLRAKNWDPDGKRKAKGAVAKKKSGKRKAGEVTQTPSTGVVAQVARRLPKGLRRKLSPLRRHLS</sequence>
<evidence type="ECO:0000313" key="2">
    <source>
        <dbReference type="EMBL" id="EYD70564.1"/>
    </source>
</evidence>
<dbReference type="Proteomes" id="UP000025047">
    <property type="component" value="Unassembled WGS sequence"/>
</dbReference>
<evidence type="ECO:0000256" key="1">
    <source>
        <dbReference type="SAM" id="MobiDB-lite"/>
    </source>
</evidence>
<dbReference type="RefSeq" id="WP_017929939.1">
    <property type="nucleotide sequence ID" value="NZ_KB823006.1"/>
</dbReference>
<comment type="caution">
    <text evidence="2">The sequence shown here is derived from an EMBL/GenBank/DDBJ whole genome shotgun (WGS) entry which is preliminary data.</text>
</comment>
<feature type="region of interest" description="Disordered" evidence="1">
    <location>
        <begin position="350"/>
        <end position="391"/>
    </location>
</feature>
<dbReference type="eggNOG" id="ENOG5030IWA">
    <property type="taxonomic scope" value="Bacteria"/>
</dbReference>
<dbReference type="STRING" id="1122180.Lokhon_02198"/>
<dbReference type="PATRIC" id="fig|1122180.6.peg.2183"/>
<gene>
    <name evidence="2" type="ORF">Lokhon_02198</name>
</gene>
<dbReference type="InterPro" id="IPR027417">
    <property type="entry name" value="P-loop_NTPase"/>
</dbReference>